<proteinExistence type="predicted"/>
<dbReference type="AlphaFoldDB" id="V7BP21"/>
<reference evidence="3" key="1">
    <citation type="journal article" date="2014" name="Nat. Genet.">
        <title>A reference genome for common bean and genome-wide analysis of dual domestications.</title>
        <authorList>
            <person name="Schmutz J."/>
            <person name="McClean P.E."/>
            <person name="Mamidi S."/>
            <person name="Wu G.A."/>
            <person name="Cannon S.B."/>
            <person name="Grimwood J."/>
            <person name="Jenkins J."/>
            <person name="Shu S."/>
            <person name="Song Q."/>
            <person name="Chavarro C."/>
            <person name="Torres-Torres M."/>
            <person name="Geffroy V."/>
            <person name="Moghaddam S.M."/>
            <person name="Gao D."/>
            <person name="Abernathy B."/>
            <person name="Barry K."/>
            <person name="Blair M."/>
            <person name="Brick M.A."/>
            <person name="Chovatia M."/>
            <person name="Gepts P."/>
            <person name="Goodstein D.M."/>
            <person name="Gonzales M."/>
            <person name="Hellsten U."/>
            <person name="Hyten D.L."/>
            <person name="Jia G."/>
            <person name="Kelly J.D."/>
            <person name="Kudrna D."/>
            <person name="Lee R."/>
            <person name="Richard M.M."/>
            <person name="Miklas P.N."/>
            <person name="Osorno J.M."/>
            <person name="Rodrigues J."/>
            <person name="Thareau V."/>
            <person name="Urrea C.A."/>
            <person name="Wang M."/>
            <person name="Yu Y."/>
            <person name="Zhang M."/>
            <person name="Wing R.A."/>
            <person name="Cregan P.B."/>
            <person name="Rokhsar D.S."/>
            <person name="Jackson S.A."/>
        </authorList>
    </citation>
    <scope>NUCLEOTIDE SEQUENCE [LARGE SCALE GENOMIC DNA]</scope>
    <source>
        <strain evidence="3">cv. G19833</strain>
    </source>
</reference>
<feature type="region of interest" description="Disordered" evidence="1">
    <location>
        <begin position="30"/>
        <end position="82"/>
    </location>
</feature>
<accession>V7BP21</accession>
<feature type="compositionally biased region" description="Polar residues" evidence="1">
    <location>
        <begin position="63"/>
        <end position="81"/>
    </location>
</feature>
<feature type="compositionally biased region" description="Basic and acidic residues" evidence="1">
    <location>
        <begin position="30"/>
        <end position="61"/>
    </location>
</feature>
<evidence type="ECO:0000313" key="3">
    <source>
        <dbReference type="Proteomes" id="UP000000226"/>
    </source>
</evidence>
<name>V7BP21_PHAVU</name>
<dbReference type="Proteomes" id="UP000000226">
    <property type="component" value="Chromosome 6"/>
</dbReference>
<evidence type="ECO:0000256" key="1">
    <source>
        <dbReference type="SAM" id="MobiDB-lite"/>
    </source>
</evidence>
<dbReference type="Gramene" id="ESW18800">
    <property type="protein sequence ID" value="ESW18800"/>
    <property type="gene ID" value="PHAVU_006G071200g"/>
</dbReference>
<keyword evidence="3" id="KW-1185">Reference proteome</keyword>
<gene>
    <name evidence="2" type="ORF">PHAVU_006G071200g</name>
</gene>
<feature type="region of interest" description="Disordered" evidence="1">
    <location>
        <begin position="173"/>
        <end position="194"/>
    </location>
</feature>
<evidence type="ECO:0000313" key="2">
    <source>
        <dbReference type="EMBL" id="ESW18800.1"/>
    </source>
</evidence>
<dbReference type="EMBL" id="CM002293">
    <property type="protein sequence ID" value="ESW18800.1"/>
    <property type="molecule type" value="Genomic_DNA"/>
</dbReference>
<organism evidence="2 3">
    <name type="scientific">Phaseolus vulgaris</name>
    <name type="common">Kidney bean</name>
    <name type="synonym">French bean</name>
    <dbReference type="NCBI Taxonomy" id="3885"/>
    <lineage>
        <taxon>Eukaryota</taxon>
        <taxon>Viridiplantae</taxon>
        <taxon>Streptophyta</taxon>
        <taxon>Embryophyta</taxon>
        <taxon>Tracheophyta</taxon>
        <taxon>Spermatophyta</taxon>
        <taxon>Magnoliopsida</taxon>
        <taxon>eudicotyledons</taxon>
        <taxon>Gunneridae</taxon>
        <taxon>Pentapetalae</taxon>
        <taxon>rosids</taxon>
        <taxon>fabids</taxon>
        <taxon>Fabales</taxon>
        <taxon>Fabaceae</taxon>
        <taxon>Papilionoideae</taxon>
        <taxon>50 kb inversion clade</taxon>
        <taxon>NPAAA clade</taxon>
        <taxon>indigoferoid/millettioid clade</taxon>
        <taxon>Phaseoleae</taxon>
        <taxon>Phaseolus</taxon>
    </lineage>
</organism>
<sequence>MLQKPQFTKLPSSLFLPEQSIHLLMEKIEEGGNTKEKMDLDMDSSSKHVEELQAGKHDKVPNVEQSLMDPNSKGVVSNHSAKISRKKEKAEFIKTMEAQAKMLKDQVAILKPILENQKKQMRDIMEEEKTLIQEMKYLLEKALRDAGNDKNRNSMDMLRELQKKKQEKLLMFKIDPESNDAPSIQDGGSGSQSK</sequence>
<protein>
    <submittedName>
        <fullName evidence="2">Uncharacterized protein</fullName>
    </submittedName>
</protein>